<protein>
    <submittedName>
        <fullName evidence="1">Uncharacterized protein</fullName>
    </submittedName>
</protein>
<evidence type="ECO:0000313" key="1">
    <source>
        <dbReference type="EMBL" id="QHT25004.1"/>
    </source>
</evidence>
<sequence length="145" mass="16605">MVKSYYYIPSISGNNPDNNPDKLIQYYKPKELPIDVPYLIIKMGQSDIENTKLVTEASDKDWWFHLADFPSAHALTYFELSKDVGDYDFVNDKLVKLLIANIVKKHSKQKNMNDIKVLYCQKSNLHLGDKPGLVILKKPACSVTI</sequence>
<name>A0A6C0E7G1_9ZZZZ</name>
<organism evidence="1">
    <name type="scientific">viral metagenome</name>
    <dbReference type="NCBI Taxonomy" id="1070528"/>
    <lineage>
        <taxon>unclassified sequences</taxon>
        <taxon>metagenomes</taxon>
        <taxon>organismal metagenomes</taxon>
    </lineage>
</organism>
<dbReference type="PANTHER" id="PTHR13049">
    <property type="entry name" value="DUF814-RELATED"/>
    <property type="match status" value="1"/>
</dbReference>
<proteinExistence type="predicted"/>
<accession>A0A6C0E7G1</accession>
<reference evidence="1" key="1">
    <citation type="journal article" date="2020" name="Nature">
        <title>Giant virus diversity and host interactions through global metagenomics.</title>
        <authorList>
            <person name="Schulz F."/>
            <person name="Roux S."/>
            <person name="Paez-Espino D."/>
            <person name="Jungbluth S."/>
            <person name="Walsh D.A."/>
            <person name="Denef V.J."/>
            <person name="McMahon K.D."/>
            <person name="Konstantinidis K.T."/>
            <person name="Eloe-Fadrosh E.A."/>
            <person name="Kyrpides N.C."/>
            <person name="Woyke T."/>
        </authorList>
    </citation>
    <scope>NUCLEOTIDE SEQUENCE</scope>
    <source>
        <strain evidence="1">GVMAG-M-3300023179-150</strain>
    </source>
</reference>
<dbReference type="PANTHER" id="PTHR13049:SF2">
    <property type="entry name" value="COILED-COIL DOMAIN-CONTAINING PROTEIN 25"/>
    <property type="match status" value="1"/>
</dbReference>
<dbReference type="EMBL" id="MN739753">
    <property type="protein sequence ID" value="QHT25004.1"/>
    <property type="molecule type" value="Genomic_DNA"/>
</dbReference>
<dbReference type="InterPro" id="IPR039730">
    <property type="entry name" value="Jlp2/Ccd25"/>
</dbReference>
<dbReference type="AlphaFoldDB" id="A0A6C0E7G1"/>